<comment type="caution">
    <text evidence="1">The sequence shown here is derived from an EMBL/GenBank/DDBJ whole genome shotgun (WGS) entry which is preliminary data.</text>
</comment>
<gene>
    <name evidence="1" type="ORF">H8693_08720</name>
</gene>
<dbReference type="Proteomes" id="UP000617951">
    <property type="component" value="Unassembled WGS sequence"/>
</dbReference>
<keyword evidence="2" id="KW-1185">Reference proteome</keyword>
<sequence>MNLGNNFNTNTISSRAPLTTSFFAFIFDFGFKACRGFPVLGADDKDGFDAKAKPEAEKDGRKRLLRRITRNIEKTAFSGNKKTGGR</sequence>
<name>A0A926HXR0_9FIRM</name>
<dbReference type="RefSeq" id="WP_249280650.1">
    <property type="nucleotide sequence ID" value="NZ_JACRSS010000004.1"/>
</dbReference>
<dbReference type="AlphaFoldDB" id="A0A926HXR0"/>
<reference evidence="1" key="1">
    <citation type="submission" date="2020-08" db="EMBL/GenBank/DDBJ databases">
        <title>Genome public.</title>
        <authorList>
            <person name="Liu C."/>
            <person name="Sun Q."/>
        </authorList>
    </citation>
    <scope>NUCLEOTIDE SEQUENCE</scope>
    <source>
        <strain evidence="1">NSJ-63</strain>
    </source>
</reference>
<dbReference type="EMBL" id="JACRSS010000004">
    <property type="protein sequence ID" value="MBC8539016.1"/>
    <property type="molecule type" value="Genomic_DNA"/>
</dbReference>
<evidence type="ECO:0000313" key="2">
    <source>
        <dbReference type="Proteomes" id="UP000617951"/>
    </source>
</evidence>
<accession>A0A926HXR0</accession>
<protein>
    <submittedName>
        <fullName evidence="1">Uncharacterized protein</fullName>
    </submittedName>
</protein>
<proteinExistence type="predicted"/>
<organism evidence="1 2">
    <name type="scientific">Guopingia tenuis</name>
    <dbReference type="NCBI Taxonomy" id="2763656"/>
    <lineage>
        <taxon>Bacteria</taxon>
        <taxon>Bacillati</taxon>
        <taxon>Bacillota</taxon>
        <taxon>Clostridia</taxon>
        <taxon>Christensenellales</taxon>
        <taxon>Christensenellaceae</taxon>
        <taxon>Guopingia</taxon>
    </lineage>
</organism>
<evidence type="ECO:0000313" key="1">
    <source>
        <dbReference type="EMBL" id="MBC8539016.1"/>
    </source>
</evidence>